<protein>
    <submittedName>
        <fullName evidence="4">DUF4232 domain-containing protein</fullName>
    </submittedName>
</protein>
<feature type="transmembrane region" description="Helical" evidence="2">
    <location>
        <begin position="17"/>
        <end position="39"/>
    </location>
</feature>
<dbReference type="AlphaFoldDB" id="A0A4V6RZ46"/>
<evidence type="ECO:0000313" key="5">
    <source>
        <dbReference type="Proteomes" id="UP000307380"/>
    </source>
</evidence>
<feature type="region of interest" description="Disordered" evidence="1">
    <location>
        <begin position="45"/>
        <end position="78"/>
    </location>
</feature>
<evidence type="ECO:0000256" key="1">
    <source>
        <dbReference type="SAM" id="MobiDB-lite"/>
    </source>
</evidence>
<organism evidence="4 5">
    <name type="scientific">Orlajensenia flava</name>
    <dbReference type="NCBI Taxonomy" id="2565934"/>
    <lineage>
        <taxon>Bacteria</taxon>
        <taxon>Bacillati</taxon>
        <taxon>Actinomycetota</taxon>
        <taxon>Actinomycetes</taxon>
        <taxon>Micrococcales</taxon>
        <taxon>Microbacteriaceae</taxon>
        <taxon>Orlajensenia</taxon>
    </lineage>
</organism>
<dbReference type="InterPro" id="IPR025326">
    <property type="entry name" value="DUF4232"/>
</dbReference>
<keyword evidence="2" id="KW-1133">Transmembrane helix</keyword>
<proteinExistence type="predicted"/>
<feature type="domain" description="DUF4232" evidence="3">
    <location>
        <begin position="80"/>
        <end position="212"/>
    </location>
</feature>
<accession>A0A4V6RZ46</accession>
<reference evidence="4 5" key="1">
    <citation type="submission" date="2019-04" db="EMBL/GenBank/DDBJ databases">
        <authorList>
            <person name="Jiang L."/>
        </authorList>
    </citation>
    <scope>NUCLEOTIDE SEQUENCE [LARGE SCALE GENOMIC DNA]</scope>
    <source>
        <strain evidence="4 5">YIM 131861</strain>
    </source>
</reference>
<sequence>MVDSSTEQPPQRDTSKIVLVVVAIVLALALVGVLLFVFLRPAGGVAPTSSPTASPSPSPSGRPTPTSSPAPTDAPGAQTCTVNELSIQLGAPDSGAGTTVVPIIFKNTGGRTCQIEGYPGVSFVGGGNGTQIGAPASRDASVAITFHELKPGDSVQSPLHITQAGNYDTCGTETADGLRIYPPHSYDAVFVATTAYKPCTDASVDLMSVQPAQ</sequence>
<evidence type="ECO:0000313" key="4">
    <source>
        <dbReference type="EMBL" id="THG34247.1"/>
    </source>
</evidence>
<dbReference type="Proteomes" id="UP000307380">
    <property type="component" value="Unassembled WGS sequence"/>
</dbReference>
<dbReference type="OrthoDB" id="3268346at2"/>
<feature type="compositionally biased region" description="Pro residues" evidence="1">
    <location>
        <begin position="54"/>
        <end position="68"/>
    </location>
</feature>
<evidence type="ECO:0000259" key="3">
    <source>
        <dbReference type="Pfam" id="PF14016"/>
    </source>
</evidence>
<keyword evidence="2" id="KW-0472">Membrane</keyword>
<name>A0A4V6RZ46_9MICO</name>
<comment type="caution">
    <text evidence="4">The sequence shown here is derived from an EMBL/GenBank/DDBJ whole genome shotgun (WGS) entry which is preliminary data.</text>
</comment>
<dbReference type="EMBL" id="SSSN01000005">
    <property type="protein sequence ID" value="THG34247.1"/>
    <property type="molecule type" value="Genomic_DNA"/>
</dbReference>
<dbReference type="RefSeq" id="WP_136424045.1">
    <property type="nucleotide sequence ID" value="NZ_SSSN01000005.1"/>
</dbReference>
<keyword evidence="5" id="KW-1185">Reference proteome</keyword>
<keyword evidence="2" id="KW-0812">Transmembrane</keyword>
<evidence type="ECO:0000256" key="2">
    <source>
        <dbReference type="SAM" id="Phobius"/>
    </source>
</evidence>
<dbReference type="Pfam" id="PF14016">
    <property type="entry name" value="DUF4232"/>
    <property type="match status" value="1"/>
</dbReference>
<gene>
    <name evidence="4" type="ORF">E6C70_08100</name>
</gene>